<dbReference type="AlphaFoldDB" id="A0A6F8PMQ3"/>
<gene>
    <name evidence="2" type="ORF">THMIRHAT_11370</name>
</gene>
<keyword evidence="1" id="KW-0732">Signal</keyword>
<dbReference type="Pfam" id="PF09839">
    <property type="entry name" value="DUF2066"/>
    <property type="match status" value="1"/>
</dbReference>
<dbReference type="EMBL" id="AP021888">
    <property type="protein sequence ID" value="BBP43391.1"/>
    <property type="molecule type" value="Genomic_DNA"/>
</dbReference>
<dbReference type="KEGG" id="tzo:THMIRHAT_11370"/>
<dbReference type="InterPro" id="IPR018642">
    <property type="entry name" value="DUF2066"/>
</dbReference>
<proteinExistence type="predicted"/>
<protein>
    <recommendedName>
        <fullName evidence="4">DUF2066 domain-containing protein</fullName>
    </recommendedName>
</protein>
<dbReference type="RefSeq" id="WP_173291197.1">
    <property type="nucleotide sequence ID" value="NZ_AP021888.1"/>
</dbReference>
<name>A0A6F8PMQ3_9GAMM</name>
<accession>A0A6F8PMQ3</accession>
<evidence type="ECO:0000313" key="3">
    <source>
        <dbReference type="Proteomes" id="UP000501466"/>
    </source>
</evidence>
<organism evidence="2 3">
    <name type="scientific">Thiosulfativibrio zosterae</name>
    <dbReference type="NCBI Taxonomy" id="2675053"/>
    <lineage>
        <taxon>Bacteria</taxon>
        <taxon>Pseudomonadati</taxon>
        <taxon>Pseudomonadota</taxon>
        <taxon>Gammaproteobacteria</taxon>
        <taxon>Thiotrichales</taxon>
        <taxon>Piscirickettsiaceae</taxon>
        <taxon>Thiosulfativibrio</taxon>
    </lineage>
</organism>
<evidence type="ECO:0000256" key="1">
    <source>
        <dbReference type="SAM" id="SignalP"/>
    </source>
</evidence>
<evidence type="ECO:0008006" key="4">
    <source>
        <dbReference type="Google" id="ProtNLM"/>
    </source>
</evidence>
<sequence length="369" mass="42026">MRSFAVLLSLALVMSQSVSLAAEVAVAANDKTETASVTEKADQTSLFRVELEPNAQQSFASLLNEAMRVELVRLTGSRQVFNQPESQYFLDNPKLLLKTYGYIPRTVEGVVVGQNIYFEFDNQRFYELFQKKNLQIWPLAKRPKLLVMMSENLAGSMTYFTSPILDERFDVDFRKVTERLALPVRVPVSEQDWMLPDSELKNAMLLEVLQQQQENYLLSIQLQQPKLNKTTLVWTLYNSQLEILEEKTQPLENNDKVGQALSDMITGLFENFSEPYLASANVLGQFNLEVSGLNQFEALKQVEDFLQSQKPQFRQVKLLSLSKGVAEFDIEYQGEYTAVIDKVQALKTLQLLENNAVIGIAKAQWIDAK</sequence>
<feature type="chain" id="PRO_5026308354" description="DUF2066 domain-containing protein" evidence="1">
    <location>
        <begin position="22"/>
        <end position="369"/>
    </location>
</feature>
<reference evidence="3" key="1">
    <citation type="submission" date="2019-11" db="EMBL/GenBank/DDBJ databases">
        <title>Isolation and characterization of two novel species in the genus Thiomicrorhabdus.</title>
        <authorList>
            <person name="Mochizuki J."/>
            <person name="Kojima H."/>
            <person name="Fukui M."/>
        </authorList>
    </citation>
    <scope>NUCLEOTIDE SEQUENCE [LARGE SCALE GENOMIC DNA]</scope>
    <source>
        <strain evidence="3">AkT22</strain>
    </source>
</reference>
<evidence type="ECO:0000313" key="2">
    <source>
        <dbReference type="EMBL" id="BBP43391.1"/>
    </source>
</evidence>
<keyword evidence="3" id="KW-1185">Reference proteome</keyword>
<feature type="signal peptide" evidence="1">
    <location>
        <begin position="1"/>
        <end position="21"/>
    </location>
</feature>
<dbReference type="Proteomes" id="UP000501466">
    <property type="component" value="Chromosome"/>
</dbReference>